<feature type="domain" description="Tc1-like transposase DDE" evidence="1">
    <location>
        <begin position="144"/>
        <end position="276"/>
    </location>
</feature>
<dbReference type="InterPro" id="IPR009057">
    <property type="entry name" value="Homeodomain-like_sf"/>
</dbReference>
<accession>A0A7G5IHA4</accession>
<gene>
    <name evidence="2" type="ORF">H3309_15810</name>
    <name evidence="3" type="ORF">H3309_16870</name>
</gene>
<reference evidence="2 4" key="1">
    <citation type="submission" date="2020-07" db="EMBL/GenBank/DDBJ databases">
        <title>Complete genome sequence for Sandaracinobacter sp. M6.</title>
        <authorList>
            <person name="Tang Y."/>
            <person name="Liu Q."/>
            <person name="Guo Z."/>
            <person name="Lei P."/>
            <person name="Huang B."/>
        </authorList>
    </citation>
    <scope>NUCLEOTIDE SEQUENCE [LARGE SCALE GENOMIC DNA]</scope>
    <source>
        <strain evidence="2 4">M6</strain>
    </source>
</reference>
<dbReference type="Pfam" id="PF13358">
    <property type="entry name" value="DDE_3"/>
    <property type="match status" value="1"/>
</dbReference>
<sequence>MARAYCDDLRERVAAAVLSGRSGREVAALFGVSVASALKWSQRLRETGSAGSRPMGGRKRRVLAGEQQWMLLRLEECPHLTVRGLAVELAERGYRVSPNTVWSLLRKAGHSFKKSLFASEQDRPKIARRRAQWQKYQGRLDPRRLVFIDETWAKTNMTPLRGWSRRGSKLIAKAPFGKWKTLTFVAALRCDRIDAPCVLDGPINGQLFTAYVEQFLVPTLSPGDIVIMDNLGSHKGQAVRKAIRAAGAKLLFLPPYSPDLNPIEQVFAKLKLLLRKAAERTVEATWKRIGHLLNAFPPHECANYLKNSGYASI</sequence>
<dbReference type="EMBL" id="CP059851">
    <property type="protein sequence ID" value="QMW22938.1"/>
    <property type="molecule type" value="Genomic_DNA"/>
</dbReference>
<dbReference type="InterPro" id="IPR036397">
    <property type="entry name" value="RNaseH_sf"/>
</dbReference>
<dbReference type="Gene3D" id="3.30.420.10">
    <property type="entry name" value="Ribonuclease H-like superfamily/Ribonuclease H"/>
    <property type="match status" value="1"/>
</dbReference>
<dbReference type="RefSeq" id="WP_182295935.1">
    <property type="nucleotide sequence ID" value="NZ_CP059851.1"/>
</dbReference>
<dbReference type="InterPro" id="IPR047655">
    <property type="entry name" value="Transpos_IS630-like"/>
</dbReference>
<evidence type="ECO:0000313" key="3">
    <source>
        <dbReference type="EMBL" id="QMW22938.1"/>
    </source>
</evidence>
<dbReference type="InterPro" id="IPR038717">
    <property type="entry name" value="Tc1-like_DDE_dom"/>
</dbReference>
<dbReference type="GO" id="GO:0003676">
    <property type="term" value="F:nucleic acid binding"/>
    <property type="evidence" value="ECO:0007669"/>
    <property type="project" value="InterPro"/>
</dbReference>
<keyword evidence="4" id="KW-1185">Reference proteome</keyword>
<dbReference type="PANTHER" id="PTHR46564">
    <property type="entry name" value="TRANSPOSASE"/>
    <property type="match status" value="1"/>
</dbReference>
<dbReference type="PANTHER" id="PTHR46564:SF1">
    <property type="entry name" value="TRANSPOSASE"/>
    <property type="match status" value="1"/>
</dbReference>
<name>A0A7G5IHA4_9SPHN</name>
<dbReference type="EMBL" id="CP059851">
    <property type="protein sequence ID" value="QMW22746.1"/>
    <property type="molecule type" value="Genomic_DNA"/>
</dbReference>
<dbReference type="NCBIfam" id="NF033545">
    <property type="entry name" value="transpos_IS630"/>
    <property type="match status" value="1"/>
</dbReference>
<proteinExistence type="predicted"/>
<dbReference type="KEGG" id="sand:H3309_16870"/>
<evidence type="ECO:0000259" key="1">
    <source>
        <dbReference type="Pfam" id="PF13358"/>
    </source>
</evidence>
<protein>
    <submittedName>
        <fullName evidence="2">IS630 family transposase</fullName>
    </submittedName>
</protein>
<evidence type="ECO:0000313" key="2">
    <source>
        <dbReference type="EMBL" id="QMW22746.1"/>
    </source>
</evidence>
<dbReference type="SUPFAM" id="SSF46689">
    <property type="entry name" value="Homeodomain-like"/>
    <property type="match status" value="1"/>
</dbReference>
<evidence type="ECO:0000313" key="4">
    <source>
        <dbReference type="Proteomes" id="UP000515292"/>
    </source>
</evidence>
<organism evidence="2 4">
    <name type="scientific">Sandaracinobacteroides saxicola</name>
    <dbReference type="NCBI Taxonomy" id="2759707"/>
    <lineage>
        <taxon>Bacteria</taxon>
        <taxon>Pseudomonadati</taxon>
        <taxon>Pseudomonadota</taxon>
        <taxon>Alphaproteobacteria</taxon>
        <taxon>Sphingomonadales</taxon>
        <taxon>Sphingosinicellaceae</taxon>
        <taxon>Sandaracinobacteroides</taxon>
    </lineage>
</organism>
<dbReference type="AlphaFoldDB" id="A0A7G5IHA4"/>
<dbReference type="Proteomes" id="UP000515292">
    <property type="component" value="Chromosome"/>
</dbReference>
<dbReference type="KEGG" id="sand:H3309_15810"/>